<sequence>MYPSIMCALNIFPETTVPWPPSRFGHDLTGWVCYSWEAEGFEYASLILRYDRDRLDKFKQMGSQLPEFLACVHQTLVEDTLKRMYVIERGNVPVQVIRDPEEGYLSDTLSDVTRPFMKDRRVKLEYENSSSTYCHVAKKSYVSHSRPGR</sequence>
<reference evidence="1" key="1">
    <citation type="submission" date="2023-07" db="EMBL/GenBank/DDBJ databases">
        <title>Chromosome-level Genome Assembly of Striped Snakehead (Channa striata).</title>
        <authorList>
            <person name="Liu H."/>
        </authorList>
    </citation>
    <scope>NUCLEOTIDE SEQUENCE</scope>
    <source>
        <strain evidence="1">Gz</strain>
        <tissue evidence="1">Muscle</tissue>
    </source>
</reference>
<keyword evidence="2" id="KW-1185">Reference proteome</keyword>
<organism evidence="1 2">
    <name type="scientific">Channa striata</name>
    <name type="common">Snakehead murrel</name>
    <name type="synonym">Ophicephalus striatus</name>
    <dbReference type="NCBI Taxonomy" id="64152"/>
    <lineage>
        <taxon>Eukaryota</taxon>
        <taxon>Metazoa</taxon>
        <taxon>Chordata</taxon>
        <taxon>Craniata</taxon>
        <taxon>Vertebrata</taxon>
        <taxon>Euteleostomi</taxon>
        <taxon>Actinopterygii</taxon>
        <taxon>Neopterygii</taxon>
        <taxon>Teleostei</taxon>
        <taxon>Neoteleostei</taxon>
        <taxon>Acanthomorphata</taxon>
        <taxon>Anabantaria</taxon>
        <taxon>Anabantiformes</taxon>
        <taxon>Channoidei</taxon>
        <taxon>Channidae</taxon>
        <taxon>Channa</taxon>
    </lineage>
</organism>
<proteinExistence type="predicted"/>
<protein>
    <submittedName>
        <fullName evidence="1">Uncharacterized protein</fullName>
    </submittedName>
</protein>
<dbReference type="AlphaFoldDB" id="A0AA88SQN9"/>
<name>A0AA88SQN9_CHASR</name>
<dbReference type="EMBL" id="JAUPFM010000007">
    <property type="protein sequence ID" value="KAK2847553.1"/>
    <property type="molecule type" value="Genomic_DNA"/>
</dbReference>
<accession>A0AA88SQN9</accession>
<gene>
    <name evidence="1" type="ORF">Q5P01_010552</name>
</gene>
<evidence type="ECO:0000313" key="2">
    <source>
        <dbReference type="Proteomes" id="UP001187415"/>
    </source>
</evidence>
<evidence type="ECO:0000313" key="1">
    <source>
        <dbReference type="EMBL" id="KAK2847553.1"/>
    </source>
</evidence>
<comment type="caution">
    <text evidence="1">The sequence shown here is derived from an EMBL/GenBank/DDBJ whole genome shotgun (WGS) entry which is preliminary data.</text>
</comment>
<dbReference type="Proteomes" id="UP001187415">
    <property type="component" value="Unassembled WGS sequence"/>
</dbReference>